<evidence type="ECO:0000313" key="1">
    <source>
        <dbReference type="EMBL" id="AFZ52033.1"/>
    </source>
</evidence>
<dbReference type="OrthoDB" id="9797500at2"/>
<protein>
    <submittedName>
        <fullName evidence="1">Uncharacterized protein</fullName>
    </submittedName>
</protein>
<gene>
    <name evidence="1" type="ORF">Dacsa_3548</name>
</gene>
<proteinExistence type="predicted"/>
<dbReference type="HOGENOM" id="CLU_3182768_0_0_3"/>
<dbReference type="KEGG" id="dsl:Dacsa_3548"/>
<reference evidence="1" key="1">
    <citation type="submission" date="2012-04" db="EMBL/GenBank/DDBJ databases">
        <title>Finished genome of Dactylococcopsis salina PCC 8305.</title>
        <authorList>
            <consortium name="US DOE Joint Genome Institute"/>
            <person name="Gugger M."/>
            <person name="Coursin T."/>
            <person name="Rippka R."/>
            <person name="Tandeau De Marsac N."/>
            <person name="Huntemann M."/>
            <person name="Wei C.-L."/>
            <person name="Han J."/>
            <person name="Detter J.C."/>
            <person name="Han C."/>
            <person name="Tapia R."/>
            <person name="Daligault H."/>
            <person name="Chen A."/>
            <person name="Krypides N."/>
            <person name="Mavromatis K."/>
            <person name="Markowitz V."/>
            <person name="Szeto E."/>
            <person name="Ivanova N."/>
            <person name="Ovchinnikova G."/>
            <person name="Pagani I."/>
            <person name="Pati A."/>
            <person name="Goodwin L."/>
            <person name="Peters L."/>
            <person name="Pitluck S."/>
            <person name="Woyke T."/>
            <person name="Kerfeld C."/>
        </authorList>
    </citation>
    <scope>NUCLEOTIDE SEQUENCE [LARGE SCALE GENOMIC DNA]</scope>
    <source>
        <strain evidence="1">PCC 8305</strain>
    </source>
</reference>
<organism evidence="1 2">
    <name type="scientific">Dactylococcopsis salina (strain PCC 8305)</name>
    <name type="common">Myxobactron salinum</name>
    <dbReference type="NCBI Taxonomy" id="13035"/>
    <lineage>
        <taxon>Bacteria</taxon>
        <taxon>Bacillati</taxon>
        <taxon>Cyanobacteriota</taxon>
        <taxon>Cyanophyceae</taxon>
        <taxon>Nodosilineales</taxon>
        <taxon>Cymatolegaceae</taxon>
        <taxon>Dactylococcopsis</taxon>
    </lineage>
</organism>
<dbReference type="AlphaFoldDB" id="K9Z0Y1"/>
<keyword evidence="2" id="KW-1185">Reference proteome</keyword>
<accession>K9Z0Y1</accession>
<dbReference type="EMBL" id="CP003944">
    <property type="protein sequence ID" value="AFZ52033.1"/>
    <property type="molecule type" value="Genomic_DNA"/>
</dbReference>
<evidence type="ECO:0000313" key="2">
    <source>
        <dbReference type="Proteomes" id="UP000010482"/>
    </source>
</evidence>
<dbReference type="STRING" id="13035.Dacsa_3548"/>
<name>K9Z0Y1_DACS8</name>
<sequence>MIVYSLEIVLKPVPFLNPLNSFPAIQSWLKRIESQPKSIEITDARN</sequence>
<dbReference type="Proteomes" id="UP000010482">
    <property type="component" value="Chromosome"/>
</dbReference>